<comment type="caution">
    <text evidence="1">The sequence shown here is derived from an EMBL/GenBank/DDBJ whole genome shotgun (WGS) entry which is preliminary data.</text>
</comment>
<gene>
    <name evidence="1" type="ORF">JRO89_XS10G0054700</name>
</gene>
<name>A0ABQ8HHR1_9ROSI</name>
<organism evidence="1 2">
    <name type="scientific">Xanthoceras sorbifolium</name>
    <dbReference type="NCBI Taxonomy" id="99658"/>
    <lineage>
        <taxon>Eukaryota</taxon>
        <taxon>Viridiplantae</taxon>
        <taxon>Streptophyta</taxon>
        <taxon>Embryophyta</taxon>
        <taxon>Tracheophyta</taxon>
        <taxon>Spermatophyta</taxon>
        <taxon>Magnoliopsida</taxon>
        <taxon>eudicotyledons</taxon>
        <taxon>Gunneridae</taxon>
        <taxon>Pentapetalae</taxon>
        <taxon>rosids</taxon>
        <taxon>malvids</taxon>
        <taxon>Sapindales</taxon>
        <taxon>Sapindaceae</taxon>
        <taxon>Xanthoceroideae</taxon>
        <taxon>Xanthoceras</taxon>
    </lineage>
</organism>
<dbReference type="EMBL" id="JAFEMO010000010">
    <property type="protein sequence ID" value="KAH7560614.1"/>
    <property type="molecule type" value="Genomic_DNA"/>
</dbReference>
<evidence type="ECO:0000313" key="2">
    <source>
        <dbReference type="Proteomes" id="UP000827721"/>
    </source>
</evidence>
<dbReference type="PANTHER" id="PTHR13124">
    <property type="entry name" value="39S RIBOSOMAL PROTEIN L46, MITOCHONDRIAL PRECURSOR-RELATED"/>
    <property type="match status" value="1"/>
</dbReference>
<dbReference type="Gene3D" id="3.90.79.10">
    <property type="entry name" value="Nucleoside Triphosphate Pyrophosphohydrolase"/>
    <property type="match status" value="1"/>
</dbReference>
<sequence length="125" mass="14237">MSLSSRTEGRKVAFCAESALQYVLGDLSRTYFVGNAPMGHMVILPTDKVPDIQNANIVALVLFAISEFDSFLYFFLGQQFFFKSQVIATNKFKIGKCEDFVWITKDELLEYLPEQAEFLNKMIIS</sequence>
<accession>A0ABQ8HHR1</accession>
<keyword evidence="2" id="KW-1185">Reference proteome</keyword>
<protein>
    <submittedName>
        <fullName evidence="1">Uncharacterized protein</fullName>
    </submittedName>
</protein>
<evidence type="ECO:0000313" key="1">
    <source>
        <dbReference type="EMBL" id="KAH7560614.1"/>
    </source>
</evidence>
<proteinExistence type="predicted"/>
<dbReference type="Proteomes" id="UP000827721">
    <property type="component" value="Unassembled WGS sequence"/>
</dbReference>
<reference evidence="1 2" key="1">
    <citation type="submission" date="2021-02" db="EMBL/GenBank/DDBJ databases">
        <title>Plant Genome Project.</title>
        <authorList>
            <person name="Zhang R.-G."/>
        </authorList>
    </citation>
    <scope>NUCLEOTIDE SEQUENCE [LARGE SCALE GENOMIC DNA]</scope>
    <source>
        <tissue evidence="1">Leaves</tissue>
    </source>
</reference>
<dbReference type="InterPro" id="IPR040008">
    <property type="entry name" value="Ribosomal_mL46"/>
</dbReference>
<dbReference type="PANTHER" id="PTHR13124:SF12">
    <property type="entry name" value="LARGE RIBOSOMAL SUBUNIT PROTEIN ML46"/>
    <property type="match status" value="1"/>
</dbReference>